<sequence>MTIDEVRNGTKTALTYLIKVNMHKTNQAFGPPQIALSAQEYSWFEQFLEMKDVLARNNWTVEDRLKMLHFMCHDTQMADKCYACNLNNKVLEGPDVPNEPVCKSIKKRYMVKKMEREVTMGKLRELEASNPAIPMVTLKDEPQGNSGTFKESTAR</sequence>
<reference evidence="2 3" key="1">
    <citation type="journal article" date="2019" name="Mol. Ecol. Resour.">
        <title>Chromosome-level genome assembly of Triplophysa tibetana, a fish adapted to the harsh high-altitude environment of the Tibetan Plateau.</title>
        <authorList>
            <person name="Yang X."/>
            <person name="Liu H."/>
            <person name="Ma Z."/>
            <person name="Zou Y."/>
            <person name="Zou M."/>
            <person name="Mao Y."/>
            <person name="Li X."/>
            <person name="Wang H."/>
            <person name="Chen T."/>
            <person name="Wang W."/>
            <person name="Yang R."/>
        </authorList>
    </citation>
    <scope>NUCLEOTIDE SEQUENCE [LARGE SCALE GENOMIC DNA]</scope>
    <source>
        <strain evidence="2">TTIB1903HZAU</strain>
        <tissue evidence="2">Muscle</tissue>
    </source>
</reference>
<name>A0A5A9N059_9TELE</name>
<organism evidence="2 3">
    <name type="scientific">Triplophysa tibetana</name>
    <dbReference type="NCBI Taxonomy" id="1572043"/>
    <lineage>
        <taxon>Eukaryota</taxon>
        <taxon>Metazoa</taxon>
        <taxon>Chordata</taxon>
        <taxon>Craniata</taxon>
        <taxon>Vertebrata</taxon>
        <taxon>Euteleostomi</taxon>
        <taxon>Actinopterygii</taxon>
        <taxon>Neopterygii</taxon>
        <taxon>Teleostei</taxon>
        <taxon>Ostariophysi</taxon>
        <taxon>Cypriniformes</taxon>
        <taxon>Nemacheilidae</taxon>
        <taxon>Triplophysa</taxon>
    </lineage>
</organism>
<dbReference type="Proteomes" id="UP000324632">
    <property type="component" value="Chromosome 25"/>
</dbReference>
<keyword evidence="3" id="KW-1185">Reference proteome</keyword>
<evidence type="ECO:0000256" key="1">
    <source>
        <dbReference type="SAM" id="MobiDB-lite"/>
    </source>
</evidence>
<dbReference type="EMBL" id="SOYY01000025">
    <property type="protein sequence ID" value="KAA0702525.1"/>
    <property type="molecule type" value="Genomic_DNA"/>
</dbReference>
<feature type="region of interest" description="Disordered" evidence="1">
    <location>
        <begin position="134"/>
        <end position="155"/>
    </location>
</feature>
<evidence type="ECO:0000313" key="3">
    <source>
        <dbReference type="Proteomes" id="UP000324632"/>
    </source>
</evidence>
<accession>A0A5A9N059</accession>
<protein>
    <submittedName>
        <fullName evidence="2">Uncharacterized protein</fullName>
    </submittedName>
</protein>
<dbReference type="AlphaFoldDB" id="A0A5A9N059"/>
<comment type="caution">
    <text evidence="2">The sequence shown here is derived from an EMBL/GenBank/DDBJ whole genome shotgun (WGS) entry which is preliminary data.</text>
</comment>
<gene>
    <name evidence="2" type="ORF">E1301_Tti020934</name>
</gene>
<evidence type="ECO:0000313" key="2">
    <source>
        <dbReference type="EMBL" id="KAA0702525.1"/>
    </source>
</evidence>
<feature type="compositionally biased region" description="Polar residues" evidence="1">
    <location>
        <begin position="143"/>
        <end position="155"/>
    </location>
</feature>
<proteinExistence type="predicted"/>